<dbReference type="Proteomes" id="UP001373496">
    <property type="component" value="Unassembled WGS sequence"/>
</dbReference>
<evidence type="ECO:0000313" key="4">
    <source>
        <dbReference type="Proteomes" id="UP001373496"/>
    </source>
</evidence>
<name>A0ABU8E9P2_9ACTN</name>
<reference evidence="3 4" key="1">
    <citation type="submission" date="2024-03" db="EMBL/GenBank/DDBJ databases">
        <title>Draft genome sequence of Klenkia terrae.</title>
        <authorList>
            <person name="Duangmal K."/>
            <person name="Chantavorakit T."/>
        </authorList>
    </citation>
    <scope>NUCLEOTIDE SEQUENCE [LARGE SCALE GENOMIC DNA]</scope>
    <source>
        <strain evidence="3 4">JCM 17786</strain>
    </source>
</reference>
<keyword evidence="4" id="KW-1185">Reference proteome</keyword>
<dbReference type="EMBL" id="JBAPLV010000022">
    <property type="protein sequence ID" value="MEI4280354.1"/>
    <property type="molecule type" value="Genomic_DNA"/>
</dbReference>
<evidence type="ECO:0000256" key="1">
    <source>
        <dbReference type="ARBA" id="ARBA00022801"/>
    </source>
</evidence>
<dbReference type="Gene3D" id="3.40.50.1820">
    <property type="entry name" value="alpha/beta hydrolase"/>
    <property type="match status" value="1"/>
</dbReference>
<dbReference type="SUPFAM" id="SSF53474">
    <property type="entry name" value="alpha/beta-Hydrolases"/>
    <property type="match status" value="1"/>
</dbReference>
<dbReference type="PANTHER" id="PTHR48081:SF8">
    <property type="entry name" value="ALPHA_BETA HYDROLASE FOLD-3 DOMAIN-CONTAINING PROTEIN-RELATED"/>
    <property type="match status" value="1"/>
</dbReference>
<protein>
    <submittedName>
        <fullName evidence="3">Alpha/beta hydrolase fold domain-containing protein</fullName>
    </submittedName>
</protein>
<dbReference type="PANTHER" id="PTHR48081">
    <property type="entry name" value="AB HYDROLASE SUPERFAMILY PROTEIN C4A8.06C"/>
    <property type="match status" value="1"/>
</dbReference>
<comment type="caution">
    <text evidence="3">The sequence shown here is derived from an EMBL/GenBank/DDBJ whole genome shotgun (WGS) entry which is preliminary data.</text>
</comment>
<dbReference type="RefSeq" id="WP_225235809.1">
    <property type="nucleotide sequence ID" value="NZ_JBAPLV010000022.1"/>
</dbReference>
<dbReference type="InterPro" id="IPR050300">
    <property type="entry name" value="GDXG_lipolytic_enzyme"/>
</dbReference>
<dbReference type="InterPro" id="IPR013094">
    <property type="entry name" value="AB_hydrolase_3"/>
</dbReference>
<evidence type="ECO:0000313" key="3">
    <source>
        <dbReference type="EMBL" id="MEI4280354.1"/>
    </source>
</evidence>
<dbReference type="InterPro" id="IPR029058">
    <property type="entry name" value="AB_hydrolase_fold"/>
</dbReference>
<gene>
    <name evidence="3" type="ORF">UXQ13_17910</name>
</gene>
<organism evidence="3 4">
    <name type="scientific">Klenkia terrae</name>
    <dbReference type="NCBI Taxonomy" id="1052259"/>
    <lineage>
        <taxon>Bacteria</taxon>
        <taxon>Bacillati</taxon>
        <taxon>Actinomycetota</taxon>
        <taxon>Actinomycetes</taxon>
        <taxon>Geodermatophilales</taxon>
        <taxon>Geodermatophilaceae</taxon>
        <taxon>Klenkia</taxon>
    </lineage>
</organism>
<dbReference type="Pfam" id="PF07859">
    <property type="entry name" value="Abhydrolase_3"/>
    <property type="match status" value="1"/>
</dbReference>
<sequence>MRTPVDAPPRPPFDPELKAGLAVVGGMFPPTITPDLIGFMRTSYASAPIEDTLRERRISRADREIAGHRGDPVTVSVLTPDGADGSRPGVLFVHSGGLMFGDRFSGIDLVLDWVQHLGAVLVTVEYRRAPEHPDPFPREDVYAALEWTAAHAGELGIRPDRLLVCGASCGGGLAAGLALAARDRGGPALCGQVLDYPMLDDRGTTPSTGQFDGIGVWDRISNETGWTALLGDARGGPDVSPYAAPARATDLGRLPPAFIDVGSAEIFRDEAIEYANGLWRAGSAAQLHVWSGAFHACDVFAPHTAVARQMIRARDAWVETVLGD</sequence>
<feature type="domain" description="Alpha/beta hydrolase fold-3" evidence="2">
    <location>
        <begin position="90"/>
        <end position="297"/>
    </location>
</feature>
<dbReference type="GO" id="GO:0016787">
    <property type="term" value="F:hydrolase activity"/>
    <property type="evidence" value="ECO:0007669"/>
    <property type="project" value="UniProtKB-KW"/>
</dbReference>
<evidence type="ECO:0000259" key="2">
    <source>
        <dbReference type="Pfam" id="PF07859"/>
    </source>
</evidence>
<proteinExistence type="predicted"/>
<accession>A0ABU8E9P2</accession>
<keyword evidence="1 3" id="KW-0378">Hydrolase</keyword>